<dbReference type="PANTHER" id="PTHR21198">
    <property type="entry name" value="GLUTAMATE RACEMASE"/>
    <property type="match status" value="1"/>
</dbReference>
<dbReference type="Proteomes" id="UP000596074">
    <property type="component" value="Chromosome"/>
</dbReference>
<feature type="active site" description="Proton donor/acceptor" evidence="7">
    <location>
        <position position="73"/>
    </location>
</feature>
<dbReference type="GO" id="GO:0071555">
    <property type="term" value="P:cell wall organization"/>
    <property type="evidence" value="ECO:0007669"/>
    <property type="project" value="UniProtKB-KW"/>
</dbReference>
<dbReference type="Pfam" id="PF01177">
    <property type="entry name" value="Asp_Glu_race"/>
    <property type="match status" value="1"/>
</dbReference>
<comment type="pathway">
    <text evidence="7">Cell wall biogenesis; peptidoglycan biosynthesis.</text>
</comment>
<dbReference type="PROSITE" id="PS00923">
    <property type="entry name" value="ASP_GLU_RACEMASE_1"/>
    <property type="match status" value="1"/>
</dbReference>
<dbReference type="SUPFAM" id="SSF53681">
    <property type="entry name" value="Aspartate/glutamate racemase"/>
    <property type="match status" value="2"/>
</dbReference>
<dbReference type="InterPro" id="IPR015942">
    <property type="entry name" value="Asp/Glu/hydantoin_racemase"/>
</dbReference>
<dbReference type="AlphaFoldDB" id="A0A9X7YP67"/>
<dbReference type="PANTHER" id="PTHR21198:SF2">
    <property type="entry name" value="GLUTAMATE RACEMASE"/>
    <property type="match status" value="1"/>
</dbReference>
<dbReference type="GO" id="GO:0009252">
    <property type="term" value="P:peptidoglycan biosynthetic process"/>
    <property type="evidence" value="ECO:0007669"/>
    <property type="project" value="UniProtKB-UniRule"/>
</dbReference>
<feature type="binding site" evidence="7">
    <location>
        <begin position="185"/>
        <end position="186"/>
    </location>
    <ligand>
        <name>substrate</name>
    </ligand>
</feature>
<feature type="binding site" evidence="7">
    <location>
        <begin position="9"/>
        <end position="10"/>
    </location>
    <ligand>
        <name>substrate</name>
    </ligand>
</feature>
<comment type="similarity">
    <text evidence="7">Belongs to the aspartate/glutamate racemases family.</text>
</comment>
<dbReference type="PROSITE" id="PS00924">
    <property type="entry name" value="ASP_GLU_RACEMASE_2"/>
    <property type="match status" value="1"/>
</dbReference>
<keyword evidence="9" id="KW-1185">Reference proteome</keyword>
<gene>
    <name evidence="7" type="primary">murI</name>
    <name evidence="8" type="ORF">GJQ55_07750</name>
</gene>
<evidence type="ECO:0000313" key="8">
    <source>
        <dbReference type="EMBL" id="QQD24376.1"/>
    </source>
</evidence>
<organism evidence="8 9">
    <name type="scientific">Venatoribacter cucullus</name>
    <dbReference type="NCBI Taxonomy" id="2661630"/>
    <lineage>
        <taxon>Bacteria</taxon>
        <taxon>Pseudomonadati</taxon>
        <taxon>Pseudomonadota</taxon>
        <taxon>Gammaproteobacteria</taxon>
        <taxon>Oceanospirillales</taxon>
        <taxon>Oceanospirillaceae</taxon>
        <taxon>Venatoribacter</taxon>
    </lineage>
</organism>
<dbReference type="InterPro" id="IPR004391">
    <property type="entry name" value="Glu_race"/>
</dbReference>
<dbReference type="HAMAP" id="MF_00258">
    <property type="entry name" value="Glu_racemase"/>
    <property type="match status" value="1"/>
</dbReference>
<evidence type="ECO:0000256" key="5">
    <source>
        <dbReference type="ARBA" id="ARBA00023235"/>
    </source>
</evidence>
<keyword evidence="6 7" id="KW-0961">Cell wall biogenesis/degradation</keyword>
<dbReference type="RefSeq" id="WP_228344421.1">
    <property type="nucleotide sequence ID" value="NZ_CP046056.1"/>
</dbReference>
<accession>A0A9X7YP67</accession>
<dbReference type="InterPro" id="IPR001920">
    <property type="entry name" value="Asp/Glu_race"/>
</dbReference>
<feature type="active site" description="Proton donor/acceptor" evidence="7">
    <location>
        <position position="184"/>
    </location>
</feature>
<feature type="binding site" evidence="7">
    <location>
        <begin position="41"/>
        <end position="42"/>
    </location>
    <ligand>
        <name>substrate</name>
    </ligand>
</feature>
<dbReference type="EMBL" id="CP046056">
    <property type="protein sequence ID" value="QQD24376.1"/>
    <property type="molecule type" value="Genomic_DNA"/>
</dbReference>
<dbReference type="Gene3D" id="3.40.50.1860">
    <property type="match status" value="2"/>
</dbReference>
<name>A0A9X7YP67_9GAMM</name>
<dbReference type="GO" id="GO:0008881">
    <property type="term" value="F:glutamate racemase activity"/>
    <property type="evidence" value="ECO:0007669"/>
    <property type="project" value="UniProtKB-UniRule"/>
</dbReference>
<reference evidence="8 9" key="1">
    <citation type="submission" date="2019-11" db="EMBL/GenBank/DDBJ databases">
        <title>Venatorbacter sp. nov. a predator of Campylobacter and other Gram-negative bacteria.</title>
        <authorList>
            <person name="Saeedi A."/>
            <person name="Cummings N.J."/>
            <person name="Connerton I.F."/>
            <person name="Connerton P.L."/>
        </authorList>
    </citation>
    <scope>NUCLEOTIDE SEQUENCE [LARGE SCALE GENOMIC DNA]</scope>
    <source>
        <strain evidence="8">XL5</strain>
    </source>
</reference>
<evidence type="ECO:0000313" key="9">
    <source>
        <dbReference type="Proteomes" id="UP000596074"/>
    </source>
</evidence>
<dbReference type="GO" id="GO:0008360">
    <property type="term" value="P:regulation of cell shape"/>
    <property type="evidence" value="ECO:0007669"/>
    <property type="project" value="UniProtKB-KW"/>
</dbReference>
<evidence type="ECO:0000256" key="1">
    <source>
        <dbReference type="ARBA" id="ARBA00001602"/>
    </source>
</evidence>
<dbReference type="InterPro" id="IPR033134">
    <property type="entry name" value="Asp/Glu_racemase_AS_2"/>
</dbReference>
<evidence type="ECO:0000256" key="7">
    <source>
        <dbReference type="HAMAP-Rule" id="MF_00258"/>
    </source>
</evidence>
<dbReference type="InterPro" id="IPR018187">
    <property type="entry name" value="Asp/Glu_racemase_AS_1"/>
</dbReference>
<evidence type="ECO:0000256" key="2">
    <source>
        <dbReference type="ARBA" id="ARBA00013090"/>
    </source>
</evidence>
<protein>
    <recommendedName>
        <fullName evidence="2 7">Glutamate racemase</fullName>
        <ecNumber evidence="2 7">5.1.1.3</ecNumber>
    </recommendedName>
</protein>
<sequence length="271" mass="29128">MSANVLIFDSGVGGLSIVSEIRQLLPGLPLQYLMDSAAFPYGTKADDFLIQRILSVCTSAVRELNPDILVVACNTASTLALPALRQQLQLPVVGVVPAIKVAAGLSSSGQIGLLATPATVNRPYTDDLIREFAPHCEVRRFGSGELVQWAEDFIATGSVPAGLQAHLQHWLYQPRPLSHVVLGCTHFPLLKPQLQQLFPDIGWVDSGAAIARRVATLLGNQAERLQHADSAPIGCFWTGSQPPAPGVLHYLQQLGLPGDHGQLQVTEFSYT</sequence>
<keyword evidence="5 7" id="KW-0413">Isomerase</keyword>
<dbReference type="EC" id="5.1.1.3" evidence="2 7"/>
<evidence type="ECO:0000256" key="4">
    <source>
        <dbReference type="ARBA" id="ARBA00022984"/>
    </source>
</evidence>
<evidence type="ECO:0000256" key="6">
    <source>
        <dbReference type="ARBA" id="ARBA00023316"/>
    </source>
</evidence>
<dbReference type="NCBIfam" id="TIGR00067">
    <property type="entry name" value="glut_race"/>
    <property type="match status" value="1"/>
</dbReference>
<comment type="function">
    <text evidence="7">Provides the (R)-glutamate required for cell wall biosynthesis.</text>
</comment>
<keyword evidence="3 7" id="KW-0133">Cell shape</keyword>
<proteinExistence type="inferred from homology"/>
<feature type="binding site" evidence="7">
    <location>
        <begin position="74"/>
        <end position="75"/>
    </location>
    <ligand>
        <name>substrate</name>
    </ligand>
</feature>
<evidence type="ECO:0000256" key="3">
    <source>
        <dbReference type="ARBA" id="ARBA00022960"/>
    </source>
</evidence>
<comment type="catalytic activity">
    <reaction evidence="1 7">
        <text>L-glutamate = D-glutamate</text>
        <dbReference type="Rhea" id="RHEA:12813"/>
        <dbReference type="ChEBI" id="CHEBI:29985"/>
        <dbReference type="ChEBI" id="CHEBI:29986"/>
        <dbReference type="EC" id="5.1.1.3"/>
    </reaction>
</comment>
<keyword evidence="4 7" id="KW-0573">Peptidoglycan synthesis</keyword>
<dbReference type="KEGG" id="vcw:GJQ55_07750"/>